<reference evidence="5" key="2">
    <citation type="submission" date="2020-09" db="EMBL/GenBank/DDBJ databases">
        <authorList>
            <person name="Sun Q."/>
            <person name="Kim S."/>
        </authorList>
    </citation>
    <scope>NUCLEOTIDE SEQUENCE</scope>
    <source>
        <strain evidence="5">KCTC 42651</strain>
    </source>
</reference>
<evidence type="ECO:0000256" key="3">
    <source>
        <dbReference type="ARBA" id="ARBA00022840"/>
    </source>
</evidence>
<proteinExistence type="predicted"/>
<name>A0A919CT13_9PROT</name>
<dbReference type="Gene3D" id="3.40.50.300">
    <property type="entry name" value="P-loop containing nucleotide triphosphate hydrolases"/>
    <property type="match status" value="1"/>
</dbReference>
<dbReference type="GO" id="GO:0015697">
    <property type="term" value="P:quaternary ammonium group transport"/>
    <property type="evidence" value="ECO:0007669"/>
    <property type="project" value="UniProtKB-ARBA"/>
</dbReference>
<dbReference type="PANTHER" id="PTHR42781:SF4">
    <property type="entry name" value="SPERMIDINE_PUTRESCINE IMPORT ATP-BINDING PROTEIN POTA"/>
    <property type="match status" value="1"/>
</dbReference>
<evidence type="ECO:0000256" key="1">
    <source>
        <dbReference type="ARBA" id="ARBA00022448"/>
    </source>
</evidence>
<feature type="domain" description="ABC transporter" evidence="4">
    <location>
        <begin position="16"/>
        <end position="246"/>
    </location>
</feature>
<dbReference type="PROSITE" id="PS00211">
    <property type="entry name" value="ABC_TRANSPORTER_1"/>
    <property type="match status" value="1"/>
</dbReference>
<dbReference type="PANTHER" id="PTHR42781">
    <property type="entry name" value="SPERMIDINE/PUTRESCINE IMPORT ATP-BINDING PROTEIN POTA"/>
    <property type="match status" value="1"/>
</dbReference>
<dbReference type="FunFam" id="3.40.50.300:FF:000425">
    <property type="entry name" value="Probable ABC transporter, ATP-binding subunit"/>
    <property type="match status" value="1"/>
</dbReference>
<dbReference type="Pfam" id="PF08402">
    <property type="entry name" value="TOBE_2"/>
    <property type="match status" value="1"/>
</dbReference>
<dbReference type="InterPro" id="IPR017871">
    <property type="entry name" value="ABC_transporter-like_CS"/>
</dbReference>
<dbReference type="GO" id="GO:0005524">
    <property type="term" value="F:ATP binding"/>
    <property type="evidence" value="ECO:0007669"/>
    <property type="project" value="UniProtKB-KW"/>
</dbReference>
<evidence type="ECO:0000313" key="5">
    <source>
        <dbReference type="EMBL" id="GHD60412.1"/>
    </source>
</evidence>
<dbReference type="GO" id="GO:0043190">
    <property type="term" value="C:ATP-binding cassette (ABC) transporter complex"/>
    <property type="evidence" value="ECO:0007669"/>
    <property type="project" value="InterPro"/>
</dbReference>
<dbReference type="Gene3D" id="2.40.50.100">
    <property type="match status" value="1"/>
</dbReference>
<dbReference type="InterPro" id="IPR003593">
    <property type="entry name" value="AAA+_ATPase"/>
</dbReference>
<evidence type="ECO:0000313" key="6">
    <source>
        <dbReference type="Proteomes" id="UP000630353"/>
    </source>
</evidence>
<comment type="caution">
    <text evidence="5">The sequence shown here is derived from an EMBL/GenBank/DDBJ whole genome shotgun (WGS) entry which is preliminary data.</text>
</comment>
<dbReference type="InterPro" id="IPR013611">
    <property type="entry name" value="Transp-assoc_OB_typ2"/>
</dbReference>
<dbReference type="InterPro" id="IPR027417">
    <property type="entry name" value="P-loop_NTPase"/>
</dbReference>
<dbReference type="GO" id="GO:0016887">
    <property type="term" value="F:ATP hydrolysis activity"/>
    <property type="evidence" value="ECO:0007669"/>
    <property type="project" value="InterPro"/>
</dbReference>
<keyword evidence="1" id="KW-0813">Transport</keyword>
<evidence type="ECO:0000256" key="2">
    <source>
        <dbReference type="ARBA" id="ARBA00022741"/>
    </source>
</evidence>
<dbReference type="SUPFAM" id="SSF52540">
    <property type="entry name" value="P-loop containing nucleoside triphosphate hydrolases"/>
    <property type="match status" value="1"/>
</dbReference>
<dbReference type="InterPro" id="IPR008995">
    <property type="entry name" value="Mo/tungstate-bd_C_term_dom"/>
</dbReference>
<dbReference type="SMART" id="SM00382">
    <property type="entry name" value="AAA"/>
    <property type="match status" value="1"/>
</dbReference>
<dbReference type="Proteomes" id="UP000630353">
    <property type="component" value="Unassembled WGS sequence"/>
</dbReference>
<keyword evidence="3" id="KW-0067">ATP-binding</keyword>
<dbReference type="Pfam" id="PF00005">
    <property type="entry name" value="ABC_tran"/>
    <property type="match status" value="1"/>
</dbReference>
<evidence type="ECO:0000259" key="4">
    <source>
        <dbReference type="PROSITE" id="PS50893"/>
    </source>
</evidence>
<dbReference type="InterPro" id="IPR003439">
    <property type="entry name" value="ABC_transporter-like_ATP-bd"/>
</dbReference>
<gene>
    <name evidence="5" type="ORF">GCM10017083_46230</name>
</gene>
<keyword evidence="6" id="KW-1185">Reference proteome</keyword>
<dbReference type="GO" id="GO:0022857">
    <property type="term" value="F:transmembrane transporter activity"/>
    <property type="evidence" value="ECO:0007669"/>
    <property type="project" value="InterPro"/>
</dbReference>
<accession>A0A919CT13</accession>
<keyword evidence="2" id="KW-0547">Nucleotide-binding</keyword>
<dbReference type="SUPFAM" id="SSF50331">
    <property type="entry name" value="MOP-like"/>
    <property type="match status" value="1"/>
</dbReference>
<dbReference type="AlphaFoldDB" id="A0A919CT13"/>
<protein>
    <submittedName>
        <fullName evidence="5">Polyamine-transporting ATPase</fullName>
    </submittedName>
</protein>
<reference evidence="5" key="1">
    <citation type="journal article" date="2014" name="Int. J. Syst. Evol. Microbiol.">
        <title>Complete genome sequence of Corynebacterium casei LMG S-19264T (=DSM 44701T), isolated from a smear-ripened cheese.</title>
        <authorList>
            <consortium name="US DOE Joint Genome Institute (JGI-PGF)"/>
            <person name="Walter F."/>
            <person name="Albersmeier A."/>
            <person name="Kalinowski J."/>
            <person name="Ruckert C."/>
        </authorList>
    </citation>
    <scope>NUCLEOTIDE SEQUENCE</scope>
    <source>
        <strain evidence="5">KCTC 42651</strain>
    </source>
</reference>
<sequence length="366" mass="39769">MTVQESAARTRPVPAVEAEGIAKNYGSVTALKPTSFAIPAGSYFVLLGPSGGGKTTTLRMIAGLIRPTGGRVRINGADVTDLPADRRDTSMVFQGAALFPHMTVEQNVAYGLTLRRLPRDRIRSEALEMLKLVGLAGFERRRPHELSGGQQQRVQLARALVLKTSVILLDEPLAALDAQLRRDMCFELKHIQESVGITFVHVTHNQEEAMTVADEIALIADGELVERGTPEHMYETPERRFTAGFIGENTLLDGIIHGHGQEARLVIAEGLEIPLPNAPVGEGRPASVSIKSEDFRLAPEAVDAVSAPVEVVDVFYLGFSTVMHVRLPDGRPATVRSTTGALPTRFRSGDRAVLSWRPEAVRLHLA</sequence>
<dbReference type="EMBL" id="BMZS01000012">
    <property type="protein sequence ID" value="GHD60412.1"/>
    <property type="molecule type" value="Genomic_DNA"/>
</dbReference>
<organism evidence="5 6">
    <name type="scientific">Thalassobaculum fulvum</name>
    <dbReference type="NCBI Taxonomy" id="1633335"/>
    <lineage>
        <taxon>Bacteria</taxon>
        <taxon>Pseudomonadati</taxon>
        <taxon>Pseudomonadota</taxon>
        <taxon>Alphaproteobacteria</taxon>
        <taxon>Rhodospirillales</taxon>
        <taxon>Thalassobaculaceae</taxon>
        <taxon>Thalassobaculum</taxon>
    </lineage>
</organism>
<dbReference type="RefSeq" id="WP_189994134.1">
    <property type="nucleotide sequence ID" value="NZ_BMZS01000012.1"/>
</dbReference>
<dbReference type="PROSITE" id="PS50893">
    <property type="entry name" value="ABC_TRANSPORTER_2"/>
    <property type="match status" value="1"/>
</dbReference>
<dbReference type="InterPro" id="IPR050093">
    <property type="entry name" value="ABC_SmlMolc_Importer"/>
</dbReference>